<dbReference type="SMART" id="SM00409">
    <property type="entry name" value="IG"/>
    <property type="match status" value="1"/>
</dbReference>
<dbReference type="SUPFAM" id="SSF48726">
    <property type="entry name" value="Immunoglobulin"/>
    <property type="match status" value="1"/>
</dbReference>
<feature type="chain" id="PRO_5004867055" description="Ig-like domain-containing protein" evidence="11">
    <location>
        <begin position="21"/>
        <end position="142"/>
    </location>
</feature>
<evidence type="ECO:0000256" key="6">
    <source>
        <dbReference type="ARBA" id="ARBA00023130"/>
    </source>
</evidence>
<evidence type="ECO:0000259" key="12">
    <source>
        <dbReference type="PROSITE" id="PS50835"/>
    </source>
</evidence>
<dbReference type="PROSITE" id="PS50835">
    <property type="entry name" value="IG_LIKE"/>
    <property type="match status" value="1"/>
</dbReference>
<dbReference type="STRING" id="7918.ENSLOCP00000014025"/>
<evidence type="ECO:0000313" key="14">
    <source>
        <dbReference type="Proteomes" id="UP000018468"/>
    </source>
</evidence>
<keyword evidence="3 11" id="KW-0732">Signal</keyword>
<keyword evidence="14" id="KW-1185">Reference proteome</keyword>
<dbReference type="GO" id="GO:0002250">
    <property type="term" value="P:adaptive immune response"/>
    <property type="evidence" value="ECO:0007669"/>
    <property type="project" value="UniProtKB-KW"/>
</dbReference>
<comment type="subcellular location">
    <subcellularLocation>
        <location evidence="1">Membrane</location>
    </subcellularLocation>
</comment>
<dbReference type="InterPro" id="IPR036179">
    <property type="entry name" value="Ig-like_dom_sf"/>
</dbReference>
<reference evidence="13" key="3">
    <citation type="submission" date="2025-09" db="UniProtKB">
        <authorList>
            <consortium name="Ensembl"/>
        </authorList>
    </citation>
    <scope>IDENTIFICATION</scope>
</reference>
<dbReference type="FunFam" id="2.60.40.10:FF:001649">
    <property type="entry name" value="T cell receptor gamma, variable 3"/>
    <property type="match status" value="1"/>
</dbReference>
<keyword evidence="4" id="KW-0391">Immunity</keyword>
<evidence type="ECO:0000256" key="3">
    <source>
        <dbReference type="ARBA" id="ARBA00022729"/>
    </source>
</evidence>
<keyword evidence="5" id="KW-1133">Transmembrane helix</keyword>
<evidence type="ECO:0000256" key="8">
    <source>
        <dbReference type="ARBA" id="ARBA00023170"/>
    </source>
</evidence>
<dbReference type="PANTHER" id="PTHR19256:SF65">
    <property type="entry name" value="T CELL RECEPTOR GAMMA CONSTANT 1-RELATED"/>
    <property type="match status" value="1"/>
</dbReference>
<name>W5N066_LEPOC</name>
<evidence type="ECO:0000256" key="7">
    <source>
        <dbReference type="ARBA" id="ARBA00023136"/>
    </source>
</evidence>
<proteinExistence type="predicted"/>
<evidence type="ECO:0000256" key="10">
    <source>
        <dbReference type="ARBA" id="ARBA00043266"/>
    </source>
</evidence>
<protein>
    <recommendedName>
        <fullName evidence="12">Ig-like domain-containing protein</fullName>
    </recommendedName>
</protein>
<dbReference type="InterPro" id="IPR003599">
    <property type="entry name" value="Ig_sub"/>
</dbReference>
<dbReference type="Gene3D" id="2.60.40.10">
    <property type="entry name" value="Immunoglobulins"/>
    <property type="match status" value="1"/>
</dbReference>
<dbReference type="Proteomes" id="UP000018468">
    <property type="component" value="Linkage group LG9"/>
</dbReference>
<dbReference type="InterPro" id="IPR013783">
    <property type="entry name" value="Ig-like_fold"/>
</dbReference>
<dbReference type="InterPro" id="IPR007110">
    <property type="entry name" value="Ig-like_dom"/>
</dbReference>
<dbReference type="PANTHER" id="PTHR19256">
    <property type="entry name" value="T-CELL RECEPTOR GAMMA CHAIN"/>
    <property type="match status" value="1"/>
</dbReference>
<evidence type="ECO:0000256" key="11">
    <source>
        <dbReference type="SAM" id="SignalP"/>
    </source>
</evidence>
<dbReference type="EMBL" id="AHAT01017682">
    <property type="status" value="NOT_ANNOTATED_CDS"/>
    <property type="molecule type" value="Genomic_DNA"/>
</dbReference>
<keyword evidence="10" id="KW-1279">T cell receptor</keyword>
<evidence type="ECO:0000256" key="5">
    <source>
        <dbReference type="ARBA" id="ARBA00022989"/>
    </source>
</evidence>
<reference evidence="14" key="1">
    <citation type="submission" date="2011-12" db="EMBL/GenBank/DDBJ databases">
        <title>The Draft Genome of Lepisosteus oculatus.</title>
        <authorList>
            <consortium name="The Broad Institute Genome Assembly &amp; Analysis Group"/>
            <consortium name="Computational R&amp;D Group"/>
            <consortium name="and Sequencing Platform"/>
            <person name="Di Palma F."/>
            <person name="Alfoldi J."/>
            <person name="Johnson J."/>
            <person name="Berlin A."/>
            <person name="Gnerre S."/>
            <person name="Jaffe D."/>
            <person name="MacCallum I."/>
            <person name="Young S."/>
            <person name="Walker B.J."/>
            <person name="Lander E.S."/>
            <person name="Lindblad-Toh K."/>
        </authorList>
    </citation>
    <scope>NUCLEOTIDE SEQUENCE [LARGE SCALE GENOMIC DNA]</scope>
</reference>
<evidence type="ECO:0000256" key="2">
    <source>
        <dbReference type="ARBA" id="ARBA00022692"/>
    </source>
</evidence>
<evidence type="ECO:0000313" key="13">
    <source>
        <dbReference type="Ensembl" id="ENSLOCP00000014025.1"/>
    </source>
</evidence>
<keyword evidence="9" id="KW-0393">Immunoglobulin domain</keyword>
<keyword evidence="8" id="KW-0675">Receptor</keyword>
<dbReference type="Bgee" id="ENSLOCG00000011411">
    <property type="expression patterns" value="Expressed in intestine and 6 other cell types or tissues"/>
</dbReference>
<keyword evidence="6" id="KW-1064">Adaptive immunity</keyword>
<dbReference type="eggNOG" id="ENOG502SQHK">
    <property type="taxonomic scope" value="Eukaryota"/>
</dbReference>
<reference evidence="13" key="2">
    <citation type="submission" date="2025-08" db="UniProtKB">
        <authorList>
            <consortium name="Ensembl"/>
        </authorList>
    </citation>
    <scope>IDENTIFICATION</scope>
</reference>
<dbReference type="AlphaFoldDB" id="W5N066"/>
<keyword evidence="7" id="KW-0472">Membrane</keyword>
<dbReference type="HOGENOM" id="CLU_077975_7_0_1"/>
<dbReference type="Pfam" id="PF07686">
    <property type="entry name" value="V-set"/>
    <property type="match status" value="1"/>
</dbReference>
<dbReference type="OMA" id="SASYYCN"/>
<dbReference type="InterPro" id="IPR013106">
    <property type="entry name" value="Ig_V-set"/>
</dbReference>
<evidence type="ECO:0000256" key="9">
    <source>
        <dbReference type="ARBA" id="ARBA00023319"/>
    </source>
</evidence>
<sequence>EAMIPILCVTLSSVFLVAEAAVTLKQERLTLTKQKDKTARIGCKVEGTELKSAYIHWYQRKEGAAFKRILYVPGEGQIQVDPEFSGLGFSADKNSNDNTCSLIIERAQADHSASYYCAYWDSHSDTGAISSLNKNSVLCALP</sequence>
<dbReference type="GO" id="GO:0042101">
    <property type="term" value="C:T cell receptor complex"/>
    <property type="evidence" value="ECO:0007669"/>
    <property type="project" value="UniProtKB-KW"/>
</dbReference>
<dbReference type="Ensembl" id="ENSLOCT00000014054.1">
    <property type="protein sequence ID" value="ENSLOCP00000014025.1"/>
    <property type="gene ID" value="ENSLOCG00000011411.1"/>
</dbReference>
<dbReference type="InterPro" id="IPR051117">
    <property type="entry name" value="TRG_var/const_region"/>
</dbReference>
<keyword evidence="2" id="KW-0812">Transmembrane</keyword>
<feature type="signal peptide" evidence="11">
    <location>
        <begin position="1"/>
        <end position="20"/>
    </location>
</feature>
<organism evidence="13 14">
    <name type="scientific">Lepisosteus oculatus</name>
    <name type="common">Spotted gar</name>
    <dbReference type="NCBI Taxonomy" id="7918"/>
    <lineage>
        <taxon>Eukaryota</taxon>
        <taxon>Metazoa</taxon>
        <taxon>Chordata</taxon>
        <taxon>Craniata</taxon>
        <taxon>Vertebrata</taxon>
        <taxon>Euteleostomi</taxon>
        <taxon>Actinopterygii</taxon>
        <taxon>Neopterygii</taxon>
        <taxon>Holostei</taxon>
        <taxon>Semionotiformes</taxon>
        <taxon>Lepisosteidae</taxon>
        <taxon>Lepisosteus</taxon>
    </lineage>
</organism>
<feature type="domain" description="Ig-like" evidence="12">
    <location>
        <begin position="5"/>
        <end position="130"/>
    </location>
</feature>
<dbReference type="SMART" id="SM00406">
    <property type="entry name" value="IGv"/>
    <property type="match status" value="1"/>
</dbReference>
<accession>W5N066</accession>
<evidence type="ECO:0000256" key="1">
    <source>
        <dbReference type="ARBA" id="ARBA00004370"/>
    </source>
</evidence>
<dbReference type="InParanoid" id="W5N066"/>
<dbReference type="GeneTree" id="ENSGT00940000153143"/>
<evidence type="ECO:0000256" key="4">
    <source>
        <dbReference type="ARBA" id="ARBA00022859"/>
    </source>
</evidence>